<organism evidence="1 2">
    <name type="scientific">Inhella proteolytica</name>
    <dbReference type="NCBI Taxonomy" id="2795029"/>
    <lineage>
        <taxon>Bacteria</taxon>
        <taxon>Pseudomonadati</taxon>
        <taxon>Pseudomonadota</taxon>
        <taxon>Betaproteobacteria</taxon>
        <taxon>Burkholderiales</taxon>
        <taxon>Sphaerotilaceae</taxon>
        <taxon>Inhella</taxon>
    </lineage>
</organism>
<evidence type="ECO:0000313" key="2">
    <source>
        <dbReference type="Proteomes" id="UP000613266"/>
    </source>
</evidence>
<dbReference type="RefSeq" id="WP_198111134.1">
    <property type="nucleotide sequence ID" value="NZ_JAEDAK010000006.1"/>
</dbReference>
<proteinExistence type="predicted"/>
<evidence type="ECO:0000313" key="1">
    <source>
        <dbReference type="EMBL" id="MBH9577364.1"/>
    </source>
</evidence>
<accession>A0A931J4G2</accession>
<reference evidence="1" key="1">
    <citation type="submission" date="2020-12" db="EMBL/GenBank/DDBJ databases">
        <title>The genome sequence of Inhella sp. 1Y17.</title>
        <authorList>
            <person name="Liu Y."/>
        </authorList>
    </citation>
    <scope>NUCLEOTIDE SEQUENCE</scope>
    <source>
        <strain evidence="1">1Y17</strain>
    </source>
</reference>
<dbReference type="EMBL" id="JAEDAK010000006">
    <property type="protein sequence ID" value="MBH9577364.1"/>
    <property type="molecule type" value="Genomic_DNA"/>
</dbReference>
<protein>
    <submittedName>
        <fullName evidence="1">Uncharacterized protein</fullName>
    </submittedName>
</protein>
<comment type="caution">
    <text evidence="1">The sequence shown here is derived from an EMBL/GenBank/DDBJ whole genome shotgun (WGS) entry which is preliminary data.</text>
</comment>
<dbReference type="AlphaFoldDB" id="A0A931J4G2"/>
<name>A0A931J4G2_9BURK</name>
<keyword evidence="2" id="KW-1185">Reference proteome</keyword>
<sequence length="78" mass="8620">MPLADSQRFLIKRWPEGLVVFDRQLGDTHAMGEPTASLFEAWLEQPEAELAQLAASLPADEAVRTAAVQELQRLFPGS</sequence>
<gene>
    <name evidence="1" type="ORF">I7X39_10680</name>
</gene>
<dbReference type="Proteomes" id="UP000613266">
    <property type="component" value="Unassembled WGS sequence"/>
</dbReference>